<feature type="compositionally biased region" description="Polar residues" evidence="5">
    <location>
        <begin position="89"/>
        <end position="101"/>
    </location>
</feature>
<dbReference type="AlphaFoldDB" id="A0A072TRP6"/>
<dbReference type="HOGENOM" id="CLU_046481_1_0_1"/>
<dbReference type="EnsemblPlants" id="KEH20194">
    <property type="protein sequence ID" value="KEH20194"/>
    <property type="gene ID" value="MTR_8g069740"/>
</dbReference>
<keyword evidence="7" id="KW-0238">DNA-binding</keyword>
<dbReference type="EMBL" id="CM001224">
    <property type="protein sequence ID" value="KEH20194.1"/>
    <property type="molecule type" value="Genomic_DNA"/>
</dbReference>
<evidence type="ECO:0000313" key="8">
    <source>
        <dbReference type="EnsemblPlants" id="KEH20194"/>
    </source>
</evidence>
<dbReference type="PANTHER" id="PTHR45959">
    <property type="entry name" value="BHLH TRANSCRIPTION FACTOR"/>
    <property type="match status" value="1"/>
</dbReference>
<dbReference type="STRING" id="3880.A0A072TRP6"/>
<evidence type="ECO:0000313" key="7">
    <source>
        <dbReference type="EMBL" id="KEH20194.1"/>
    </source>
</evidence>
<organism evidence="7 9">
    <name type="scientific">Medicago truncatula</name>
    <name type="common">Barrel medic</name>
    <name type="synonym">Medicago tribuloides</name>
    <dbReference type="NCBI Taxonomy" id="3880"/>
    <lineage>
        <taxon>Eukaryota</taxon>
        <taxon>Viridiplantae</taxon>
        <taxon>Streptophyta</taxon>
        <taxon>Embryophyta</taxon>
        <taxon>Tracheophyta</taxon>
        <taxon>Spermatophyta</taxon>
        <taxon>Magnoliopsida</taxon>
        <taxon>eudicotyledons</taxon>
        <taxon>Gunneridae</taxon>
        <taxon>Pentapetalae</taxon>
        <taxon>rosids</taxon>
        <taxon>fabids</taxon>
        <taxon>Fabales</taxon>
        <taxon>Fabaceae</taxon>
        <taxon>Papilionoideae</taxon>
        <taxon>50 kb inversion clade</taxon>
        <taxon>NPAAA clade</taxon>
        <taxon>Hologalegina</taxon>
        <taxon>IRL clade</taxon>
        <taxon>Trifolieae</taxon>
        <taxon>Medicago</taxon>
    </lineage>
</organism>
<name>A0A072TRP6_MEDTR</name>
<reference evidence="7 8" key="2">
    <citation type="journal article" date="2014" name="BMC Genomics">
        <title>An improved genome release (version Mt4.0) for the model legume Medicago truncatula.</title>
        <authorList>
            <person name="Tang H."/>
            <person name="Krishnakumar V."/>
            <person name="Bidwell S."/>
            <person name="Rosen B."/>
            <person name="Chan A."/>
            <person name="Zhou S."/>
            <person name="Gentzbittel L."/>
            <person name="Childs K.L."/>
            <person name="Yandell M."/>
            <person name="Gundlach H."/>
            <person name="Mayer K.F."/>
            <person name="Schwartz D.C."/>
            <person name="Town C.D."/>
        </authorList>
    </citation>
    <scope>GENOME REANNOTATION</scope>
    <source>
        <strain evidence="7">A17</strain>
        <strain evidence="8">cv. Jemalong A17</strain>
    </source>
</reference>
<feature type="domain" description="BHLH" evidence="6">
    <location>
        <begin position="108"/>
        <end position="157"/>
    </location>
</feature>
<evidence type="ECO:0000256" key="4">
    <source>
        <dbReference type="ARBA" id="ARBA00023242"/>
    </source>
</evidence>
<evidence type="ECO:0000256" key="3">
    <source>
        <dbReference type="ARBA" id="ARBA00023163"/>
    </source>
</evidence>
<dbReference type="InterPro" id="IPR011598">
    <property type="entry name" value="bHLH_dom"/>
</dbReference>
<dbReference type="SMART" id="SM00353">
    <property type="entry name" value="HLH"/>
    <property type="match status" value="1"/>
</dbReference>
<gene>
    <name evidence="8" type="primary">25501475</name>
    <name evidence="7" type="ordered locus">MTR_8g069740</name>
</gene>
<keyword evidence="2" id="KW-0805">Transcription regulation</keyword>
<dbReference type="OrthoDB" id="690068at2759"/>
<evidence type="ECO:0000256" key="2">
    <source>
        <dbReference type="ARBA" id="ARBA00023015"/>
    </source>
</evidence>
<dbReference type="PANTHER" id="PTHR45959:SF27">
    <property type="entry name" value="HELIX LOOP HELIX DNA-BINDING DOMAIN PROTEIN"/>
    <property type="match status" value="1"/>
</dbReference>
<dbReference type="Proteomes" id="UP000002051">
    <property type="component" value="Chromosome 8"/>
</dbReference>
<dbReference type="Gene3D" id="4.10.280.10">
    <property type="entry name" value="Helix-loop-helix DNA-binding domain"/>
    <property type="match status" value="1"/>
</dbReference>
<keyword evidence="9" id="KW-1185">Reference proteome</keyword>
<evidence type="ECO:0000313" key="9">
    <source>
        <dbReference type="Proteomes" id="UP000002051"/>
    </source>
</evidence>
<evidence type="ECO:0000259" key="6">
    <source>
        <dbReference type="PROSITE" id="PS50888"/>
    </source>
</evidence>
<evidence type="ECO:0000256" key="5">
    <source>
        <dbReference type="SAM" id="MobiDB-lite"/>
    </source>
</evidence>
<comment type="subcellular location">
    <subcellularLocation>
        <location evidence="1">Nucleus</location>
    </subcellularLocation>
</comment>
<feature type="region of interest" description="Disordered" evidence="5">
    <location>
        <begin position="79"/>
        <end position="113"/>
    </location>
</feature>
<accession>A0A072TRP6</accession>
<dbReference type="InterPro" id="IPR036638">
    <property type="entry name" value="HLH_DNA-bd_sf"/>
</dbReference>
<keyword evidence="3" id="KW-0804">Transcription</keyword>
<reference evidence="7 8" key="1">
    <citation type="journal article" date="2011" name="Nature">
        <title>The Medicago genome provides insight into the evolution of rhizobial symbioses.</title>
        <authorList>
            <person name="Young N.D."/>
            <person name="Debelle F."/>
            <person name="Oldroyd G.E."/>
            <person name="Geurts R."/>
            <person name="Cannon S.B."/>
            <person name="Udvardi M.K."/>
            <person name="Benedito V.A."/>
            <person name="Mayer K.F."/>
            <person name="Gouzy J."/>
            <person name="Schoof H."/>
            <person name="Van de Peer Y."/>
            <person name="Proost S."/>
            <person name="Cook D.R."/>
            <person name="Meyers B.C."/>
            <person name="Spannagl M."/>
            <person name="Cheung F."/>
            <person name="De Mita S."/>
            <person name="Krishnakumar V."/>
            <person name="Gundlach H."/>
            <person name="Zhou S."/>
            <person name="Mudge J."/>
            <person name="Bharti A.K."/>
            <person name="Murray J.D."/>
            <person name="Naoumkina M.A."/>
            <person name="Rosen B."/>
            <person name="Silverstein K.A."/>
            <person name="Tang H."/>
            <person name="Rombauts S."/>
            <person name="Zhao P.X."/>
            <person name="Zhou P."/>
            <person name="Barbe V."/>
            <person name="Bardou P."/>
            <person name="Bechner M."/>
            <person name="Bellec A."/>
            <person name="Berger A."/>
            <person name="Berges H."/>
            <person name="Bidwell S."/>
            <person name="Bisseling T."/>
            <person name="Choisne N."/>
            <person name="Couloux A."/>
            <person name="Denny R."/>
            <person name="Deshpande S."/>
            <person name="Dai X."/>
            <person name="Doyle J.J."/>
            <person name="Dudez A.M."/>
            <person name="Farmer A.D."/>
            <person name="Fouteau S."/>
            <person name="Franken C."/>
            <person name="Gibelin C."/>
            <person name="Gish J."/>
            <person name="Goldstein S."/>
            <person name="Gonzalez A.J."/>
            <person name="Green P.J."/>
            <person name="Hallab A."/>
            <person name="Hartog M."/>
            <person name="Hua A."/>
            <person name="Humphray S.J."/>
            <person name="Jeong D.H."/>
            <person name="Jing Y."/>
            <person name="Jocker A."/>
            <person name="Kenton S.M."/>
            <person name="Kim D.J."/>
            <person name="Klee K."/>
            <person name="Lai H."/>
            <person name="Lang C."/>
            <person name="Lin S."/>
            <person name="Macmil S.L."/>
            <person name="Magdelenat G."/>
            <person name="Matthews L."/>
            <person name="McCorrison J."/>
            <person name="Monaghan E.L."/>
            <person name="Mun J.H."/>
            <person name="Najar F.Z."/>
            <person name="Nicholson C."/>
            <person name="Noirot C."/>
            <person name="O'Bleness M."/>
            <person name="Paule C.R."/>
            <person name="Poulain J."/>
            <person name="Prion F."/>
            <person name="Qin B."/>
            <person name="Qu C."/>
            <person name="Retzel E.F."/>
            <person name="Riddle C."/>
            <person name="Sallet E."/>
            <person name="Samain S."/>
            <person name="Samson N."/>
            <person name="Sanders I."/>
            <person name="Saurat O."/>
            <person name="Scarpelli C."/>
            <person name="Schiex T."/>
            <person name="Segurens B."/>
            <person name="Severin A.J."/>
            <person name="Sherrier D.J."/>
            <person name="Shi R."/>
            <person name="Sims S."/>
            <person name="Singer S.R."/>
            <person name="Sinharoy S."/>
            <person name="Sterck L."/>
            <person name="Viollet A."/>
            <person name="Wang B.B."/>
            <person name="Wang K."/>
            <person name="Wang M."/>
            <person name="Wang X."/>
            <person name="Warfsmann J."/>
            <person name="Weissenbach J."/>
            <person name="White D.D."/>
            <person name="White J.D."/>
            <person name="Wiley G.B."/>
            <person name="Wincker P."/>
            <person name="Xing Y."/>
            <person name="Yang L."/>
            <person name="Yao Z."/>
            <person name="Ying F."/>
            <person name="Zhai J."/>
            <person name="Zhou L."/>
            <person name="Zuber A."/>
            <person name="Denarie J."/>
            <person name="Dixon R.A."/>
            <person name="May G.D."/>
            <person name="Schwartz D.C."/>
            <person name="Rogers J."/>
            <person name="Quetier F."/>
            <person name="Town C.D."/>
            <person name="Roe B.A."/>
        </authorList>
    </citation>
    <scope>NUCLEOTIDE SEQUENCE [LARGE SCALE GENOMIC DNA]</scope>
    <source>
        <strain evidence="7">A17</strain>
        <strain evidence="8">cv. Jemalong A17</strain>
    </source>
</reference>
<dbReference type="GO" id="GO:0046983">
    <property type="term" value="F:protein dimerization activity"/>
    <property type="evidence" value="ECO:0007669"/>
    <property type="project" value="InterPro"/>
</dbReference>
<protein>
    <submittedName>
        <fullName evidence="7">Helix loop helix DNA-binding domain protein</fullName>
    </submittedName>
</protein>
<keyword evidence="4" id="KW-0539">Nucleus</keyword>
<dbReference type="SUPFAM" id="SSF47459">
    <property type="entry name" value="HLH, helix-loop-helix DNA-binding domain"/>
    <property type="match status" value="1"/>
</dbReference>
<proteinExistence type="predicted"/>
<dbReference type="GO" id="GO:0003677">
    <property type="term" value="F:DNA binding"/>
    <property type="evidence" value="ECO:0007669"/>
    <property type="project" value="UniProtKB-KW"/>
</dbReference>
<dbReference type="InterPro" id="IPR052610">
    <property type="entry name" value="bHLH_transcription_regulator"/>
</dbReference>
<dbReference type="GO" id="GO:0005634">
    <property type="term" value="C:nucleus"/>
    <property type="evidence" value="ECO:0007669"/>
    <property type="project" value="UniProtKB-SubCell"/>
</dbReference>
<feature type="region of interest" description="Disordered" evidence="5">
    <location>
        <begin position="42"/>
        <end position="64"/>
    </location>
</feature>
<dbReference type="Pfam" id="PF00010">
    <property type="entry name" value="HLH"/>
    <property type="match status" value="1"/>
</dbReference>
<dbReference type="PROSITE" id="PS50888">
    <property type="entry name" value="BHLH"/>
    <property type="match status" value="1"/>
</dbReference>
<reference evidence="8" key="3">
    <citation type="submission" date="2015-04" db="UniProtKB">
        <authorList>
            <consortium name="EnsemblPlants"/>
        </authorList>
    </citation>
    <scope>IDENTIFICATION</scope>
    <source>
        <strain evidence="8">cv. Jemalong A17</strain>
    </source>
</reference>
<evidence type="ECO:0000256" key="1">
    <source>
        <dbReference type="ARBA" id="ARBA00004123"/>
    </source>
</evidence>
<sequence length="269" mass="29941">MEECLCHTNNTFDEEFLRDILYQTPQDQFSVPIATTGLFNNSSTNVSHSTQHAEEKQANSLPMPTTSILSLDKSVTLLPPTEQHHDSLPLSSSMASQGSNSKKPRSASETLDHIMSERNRRQLLTRKIIELSAFIPGLKKIDKVHVVTEAINYVKQLEERVKGLGEDIKKKDTGSVSTITRSHILIDKDTAIDEMKTEECYGRNESLVEVEARVLGNEVLIKIHCGMQEGIVVNIMSQLQLLHLSVTTTNVLPFGNTLDIAIIAQASNY</sequence>